<dbReference type="InterPro" id="IPR017850">
    <property type="entry name" value="Alkaline_phosphatase_core_sf"/>
</dbReference>
<dbReference type="eggNOG" id="arCOG04525">
    <property type="taxonomic scope" value="Archaea"/>
</dbReference>
<dbReference type="GeneID" id="32254981"/>
<keyword evidence="3" id="KW-1185">Reference proteome</keyword>
<evidence type="ECO:0008006" key="4">
    <source>
        <dbReference type="Google" id="ProtNLM"/>
    </source>
</evidence>
<dbReference type="RefSeq" id="WP_084568962.1">
    <property type="nucleotide sequence ID" value="NZ_CP007055.1"/>
</dbReference>
<evidence type="ECO:0000313" key="2">
    <source>
        <dbReference type="EMBL" id="AHF99628.1"/>
    </source>
</evidence>
<dbReference type="STRING" id="797299.HALLA_13360"/>
<dbReference type="Proteomes" id="UP000019024">
    <property type="component" value="Chromosome"/>
</dbReference>
<feature type="region of interest" description="Disordered" evidence="1">
    <location>
        <begin position="288"/>
        <end position="314"/>
    </location>
</feature>
<protein>
    <recommendedName>
        <fullName evidence="4">Sulfatase N-terminal domain-containing protein</fullName>
    </recommendedName>
</protein>
<organism evidence="2 3">
    <name type="scientific">Halostagnicola larsenii XH-48</name>
    <dbReference type="NCBI Taxonomy" id="797299"/>
    <lineage>
        <taxon>Archaea</taxon>
        <taxon>Methanobacteriati</taxon>
        <taxon>Methanobacteriota</taxon>
        <taxon>Stenosarchaea group</taxon>
        <taxon>Halobacteria</taxon>
        <taxon>Halobacteriales</taxon>
        <taxon>Natrialbaceae</taxon>
        <taxon>Halostagnicola</taxon>
    </lineage>
</organism>
<dbReference type="Gene3D" id="3.40.720.10">
    <property type="entry name" value="Alkaline Phosphatase, subunit A"/>
    <property type="match status" value="1"/>
</dbReference>
<dbReference type="EMBL" id="CP007055">
    <property type="protein sequence ID" value="AHF99628.1"/>
    <property type="molecule type" value="Genomic_DNA"/>
</dbReference>
<evidence type="ECO:0000313" key="3">
    <source>
        <dbReference type="Proteomes" id="UP000019024"/>
    </source>
</evidence>
<gene>
    <name evidence="2" type="ORF">HALLA_13360</name>
</gene>
<dbReference type="KEGG" id="hlr:HALLA_13360"/>
<dbReference type="HOGENOM" id="CLU_069530_0_0_2"/>
<dbReference type="OrthoDB" id="100846at2157"/>
<sequence length="325" mass="37792">MSKFELLLKNFYNPFWWKDMAIPYIQKNLTKKYSEFRYSESAPVCELMSEDWDNLIILDACRYDQFESLNSFSSDLESRNSLGSATPEFLRENFAGKTYHDTVYVTANPMYRTQGLNDVFHDVVDVWELEWDSERRTVLPETMKERTLETYRDYPNKRLIAHFMQPHYPFIGEAADVIGDHAGYEFAYRQVQGQDAIRDDPTVWSLLEDGKVNEESVWKAYNENLNIVLGHVENLVEDFSEKTVVTSDHGNLVGERVLPFGSRQYGHPVGVYTDALRKVPWVEIEGNRRKEVKSEPPEDHITDDHTTEADSTVTDRLADLGYVDQ</sequence>
<feature type="compositionally biased region" description="Basic and acidic residues" evidence="1">
    <location>
        <begin position="288"/>
        <end position="308"/>
    </location>
</feature>
<name>W0JM01_9EURY</name>
<reference evidence="2 3" key="1">
    <citation type="submission" date="2014-01" db="EMBL/GenBank/DDBJ databases">
        <authorList>
            <consortium name="DOE Joint Genome Institute"/>
            <person name="Anderson I."/>
            <person name="Huntemann M."/>
            <person name="Han J."/>
            <person name="Chen A."/>
            <person name="Kyrpides N."/>
            <person name="Mavromatis K."/>
            <person name="Markowitz V."/>
            <person name="Palaniappan K."/>
            <person name="Ivanova N."/>
            <person name="Schaumberg A."/>
            <person name="Pati A."/>
            <person name="Liolios K."/>
            <person name="Nordberg H.P."/>
            <person name="Cantor M.N."/>
            <person name="Hua S.X."/>
            <person name="Woyke T."/>
        </authorList>
    </citation>
    <scope>NUCLEOTIDE SEQUENCE [LARGE SCALE GENOMIC DNA]</scope>
    <source>
        <strain evidence="2 3">XH-48</strain>
    </source>
</reference>
<accession>W0JM01</accession>
<dbReference type="AlphaFoldDB" id="W0JM01"/>
<proteinExistence type="predicted"/>
<evidence type="ECO:0000256" key="1">
    <source>
        <dbReference type="SAM" id="MobiDB-lite"/>
    </source>
</evidence>